<dbReference type="InterPro" id="IPR038765">
    <property type="entry name" value="Papain-like_cys_pep_sf"/>
</dbReference>
<reference evidence="2" key="1">
    <citation type="journal article" date="2019" name="Nat. Commun.">
        <title>The genome of broomcorn millet.</title>
        <authorList>
            <person name="Zou C."/>
            <person name="Miki D."/>
            <person name="Li D."/>
            <person name="Tang Q."/>
            <person name="Xiao L."/>
            <person name="Rajput S."/>
            <person name="Deng P."/>
            <person name="Jia W."/>
            <person name="Huang R."/>
            <person name="Zhang M."/>
            <person name="Sun Y."/>
            <person name="Hu J."/>
            <person name="Fu X."/>
            <person name="Schnable P.S."/>
            <person name="Li F."/>
            <person name="Zhang H."/>
            <person name="Feng B."/>
            <person name="Zhu X."/>
            <person name="Liu R."/>
            <person name="Schnable J.C."/>
            <person name="Zhu J.-K."/>
            <person name="Zhang H."/>
        </authorList>
    </citation>
    <scope>NUCLEOTIDE SEQUENCE [LARGE SCALE GENOMIC DNA]</scope>
</reference>
<dbReference type="Proteomes" id="UP000275267">
    <property type="component" value="Unassembled WGS sequence"/>
</dbReference>
<dbReference type="AlphaFoldDB" id="A0A3L6RFS9"/>
<evidence type="ECO:0008006" key="3">
    <source>
        <dbReference type="Google" id="ProtNLM"/>
    </source>
</evidence>
<organism evidence="1 2">
    <name type="scientific">Panicum miliaceum</name>
    <name type="common">Proso millet</name>
    <name type="synonym">Broomcorn millet</name>
    <dbReference type="NCBI Taxonomy" id="4540"/>
    <lineage>
        <taxon>Eukaryota</taxon>
        <taxon>Viridiplantae</taxon>
        <taxon>Streptophyta</taxon>
        <taxon>Embryophyta</taxon>
        <taxon>Tracheophyta</taxon>
        <taxon>Spermatophyta</taxon>
        <taxon>Magnoliopsida</taxon>
        <taxon>Liliopsida</taxon>
        <taxon>Poales</taxon>
        <taxon>Poaceae</taxon>
        <taxon>PACMAD clade</taxon>
        <taxon>Panicoideae</taxon>
        <taxon>Panicodae</taxon>
        <taxon>Paniceae</taxon>
        <taxon>Panicinae</taxon>
        <taxon>Panicum</taxon>
        <taxon>Panicum sect. Panicum</taxon>
    </lineage>
</organism>
<proteinExistence type="predicted"/>
<evidence type="ECO:0000313" key="2">
    <source>
        <dbReference type="Proteomes" id="UP000275267"/>
    </source>
</evidence>
<accession>A0A3L6RFS9</accession>
<keyword evidence="2" id="KW-1185">Reference proteome</keyword>
<sequence length="104" mass="12145">MPIINAAFQKVTKNKFPEFDNWSMVFIDAPKQAGPSDCMFFLWKYMEFWDGDCLNIDINPFKGMIYKAELMHYLMFHPINQADLPDELDLYRLGGRKIGLDGSQ</sequence>
<gene>
    <name evidence="1" type="ORF">C2845_PM13G08780</name>
</gene>
<name>A0A3L6RFS9_PANMI</name>
<dbReference type="SUPFAM" id="SSF54001">
    <property type="entry name" value="Cysteine proteinases"/>
    <property type="match status" value="1"/>
</dbReference>
<protein>
    <recommendedName>
        <fullName evidence="3">Ubiquitin-like protease family profile domain-containing protein</fullName>
    </recommendedName>
</protein>
<comment type="caution">
    <text evidence="1">The sequence shown here is derived from an EMBL/GenBank/DDBJ whole genome shotgun (WGS) entry which is preliminary data.</text>
</comment>
<dbReference type="EMBL" id="PQIB02000008">
    <property type="protein sequence ID" value="RLN03420.1"/>
    <property type="molecule type" value="Genomic_DNA"/>
</dbReference>
<evidence type="ECO:0000313" key="1">
    <source>
        <dbReference type="EMBL" id="RLN03420.1"/>
    </source>
</evidence>
<dbReference type="OrthoDB" id="674047at2759"/>